<keyword evidence="2" id="KW-0472">Membrane</keyword>
<dbReference type="InterPro" id="IPR044650">
    <property type="entry name" value="SRFR1-like"/>
</dbReference>
<dbReference type="GO" id="GO:0045892">
    <property type="term" value="P:negative regulation of DNA-templated transcription"/>
    <property type="evidence" value="ECO:0007669"/>
    <property type="project" value="InterPro"/>
</dbReference>
<evidence type="ECO:0000313" key="3">
    <source>
        <dbReference type="EMBL" id="ANY75422.1"/>
    </source>
</evidence>
<keyword evidence="2" id="KW-1133">Transmembrane helix</keyword>
<dbReference type="KEGG" id="pib:BBD41_24195"/>
<evidence type="ECO:0000256" key="2">
    <source>
        <dbReference type="SAM" id="Phobius"/>
    </source>
</evidence>
<feature type="repeat" description="TPR" evidence="1">
    <location>
        <begin position="169"/>
        <end position="202"/>
    </location>
</feature>
<dbReference type="PANTHER" id="PTHR44749">
    <property type="entry name" value="SUPPRESSOR OF RPS4-RLD 1"/>
    <property type="match status" value="1"/>
</dbReference>
<dbReference type="EMBL" id="CP016809">
    <property type="protein sequence ID" value="ANY75422.1"/>
    <property type="molecule type" value="Genomic_DNA"/>
</dbReference>
<keyword evidence="5" id="KW-1185">Reference proteome</keyword>
<keyword evidence="2" id="KW-0812">Transmembrane</keyword>
<dbReference type="InterPro" id="IPR019734">
    <property type="entry name" value="TPR_rpt"/>
</dbReference>
<evidence type="ECO:0000313" key="5">
    <source>
        <dbReference type="Proteomes" id="UP000189059"/>
    </source>
</evidence>
<dbReference type="Pfam" id="PF13181">
    <property type="entry name" value="TPR_8"/>
    <property type="match status" value="1"/>
</dbReference>
<feature type="transmembrane region" description="Helical" evidence="2">
    <location>
        <begin position="6"/>
        <end position="31"/>
    </location>
</feature>
<evidence type="ECO:0000313" key="4">
    <source>
        <dbReference type="EMBL" id="OOC62407.1"/>
    </source>
</evidence>
<dbReference type="SUPFAM" id="SSF48452">
    <property type="entry name" value="TPR-like"/>
    <property type="match status" value="1"/>
</dbReference>
<keyword evidence="1" id="KW-0802">TPR repeat</keyword>
<dbReference type="Proteomes" id="UP000189059">
    <property type="component" value="Unassembled WGS sequence"/>
</dbReference>
<dbReference type="RefSeq" id="WP_077567188.1">
    <property type="nucleotide sequence ID" value="NZ_CP016809.1"/>
</dbReference>
<dbReference type="AlphaFoldDB" id="A0A1B2E697"/>
<reference evidence="4 5" key="2">
    <citation type="submission" date="2016-12" db="EMBL/GenBank/DDBJ databases">
        <title>Genome sequencing and description of Paenibacillus sp. nov. from high altitude lake in the Indian Trans- Himalayas.</title>
        <authorList>
            <person name="Kiran S."/>
            <person name="Swarnkar M.K."/>
            <person name="Rana A."/>
            <person name="Tewari R."/>
            <person name="Gulati A."/>
        </authorList>
    </citation>
    <scope>NUCLEOTIDE SEQUENCE [LARGE SCALE GENOMIC DNA]</scope>
    <source>
        <strain evidence="4 5">IHBB 9951</strain>
    </source>
</reference>
<organism evidence="3">
    <name type="scientific">Paenibacillus ihbetae</name>
    <dbReference type="NCBI Taxonomy" id="1870820"/>
    <lineage>
        <taxon>Bacteria</taxon>
        <taxon>Bacillati</taxon>
        <taxon>Bacillota</taxon>
        <taxon>Bacilli</taxon>
        <taxon>Bacillales</taxon>
        <taxon>Paenibacillaceae</taxon>
        <taxon>Paenibacillus</taxon>
    </lineage>
</organism>
<dbReference type="SMART" id="SM00028">
    <property type="entry name" value="TPR"/>
    <property type="match status" value="3"/>
</dbReference>
<dbReference type="PANTHER" id="PTHR44749:SF1">
    <property type="entry name" value="TETRATRICOPEPTIDE-LIKE HELICAL DOMAIN-CONTAINING PROTEIN"/>
    <property type="match status" value="1"/>
</dbReference>
<evidence type="ECO:0000256" key="1">
    <source>
        <dbReference type="PROSITE-ProRule" id="PRU00339"/>
    </source>
</evidence>
<dbReference type="PROSITE" id="PS50005">
    <property type="entry name" value="TPR"/>
    <property type="match status" value="1"/>
</dbReference>
<proteinExistence type="predicted"/>
<dbReference type="Gene3D" id="1.25.40.10">
    <property type="entry name" value="Tetratricopeptide repeat domain"/>
    <property type="match status" value="1"/>
</dbReference>
<dbReference type="EMBL" id="MRVI01000001">
    <property type="protein sequence ID" value="OOC62407.1"/>
    <property type="molecule type" value="Genomic_DNA"/>
</dbReference>
<gene>
    <name evidence="4" type="ORF">BBD40_11355</name>
    <name evidence="3" type="ORF">BBD41_24195</name>
</gene>
<accession>A0A1B2E697</accession>
<name>A0A1B2E697_9BACL</name>
<dbReference type="OrthoDB" id="2658060at2"/>
<protein>
    <submittedName>
        <fullName evidence="3">Uncharacterized protein</fullName>
    </submittedName>
</protein>
<reference evidence="3" key="1">
    <citation type="submission" date="2016-08" db="EMBL/GenBank/DDBJ databases">
        <title>Complete Genome Seqeunce of Paenibacillus sp. nov. IHBB 9852 from high altitute lake of Indian trans-Himalayas.</title>
        <authorList>
            <person name="Kiran S."/>
            <person name="Swarnkar M.K."/>
            <person name="Rana A."/>
            <person name="Tewari R."/>
            <person name="Gulati A."/>
        </authorList>
    </citation>
    <scope>NUCLEOTIDE SEQUENCE [LARGE SCALE GENOMIC DNA]</scope>
    <source>
        <strain evidence="3">IHBB 9852</strain>
    </source>
</reference>
<dbReference type="InterPro" id="IPR011990">
    <property type="entry name" value="TPR-like_helical_dom_sf"/>
</dbReference>
<sequence length="223" mass="25791">MGKFIIFGMLFYIFGNPLIAIVVLLLIVYVLDRRFVGVFPSITRPIQRARQISKLRKNIAASPSDVSSRHELARLLIERRKYGEALKLLESISESMQDSAEYWDDIGTARLKTGNTVQGEADILQALDINPRVKYGRPYLRLADAFRSADSAKALDYLQKFHTMHSSSSEAYYLLGSMYRVLGQRQEAKEAFSESMSVYRSLPKYKRRQERKWAVRSFFRNLF</sequence>